<dbReference type="InterPro" id="IPR029063">
    <property type="entry name" value="SAM-dependent_MTases_sf"/>
</dbReference>
<dbReference type="EMBL" id="MT142830">
    <property type="protein sequence ID" value="QJA89203.1"/>
    <property type="molecule type" value="Genomic_DNA"/>
</dbReference>
<evidence type="ECO:0000313" key="1">
    <source>
        <dbReference type="EMBL" id="QJA73406.1"/>
    </source>
</evidence>
<organism evidence="2">
    <name type="scientific">viral metagenome</name>
    <dbReference type="NCBI Taxonomy" id="1070528"/>
    <lineage>
        <taxon>unclassified sequences</taxon>
        <taxon>metagenomes</taxon>
        <taxon>organismal metagenomes</taxon>
    </lineage>
</organism>
<keyword evidence="2" id="KW-0808">Transferase</keyword>
<evidence type="ECO:0000313" key="2">
    <source>
        <dbReference type="EMBL" id="QJA89203.1"/>
    </source>
</evidence>
<dbReference type="GO" id="GO:0032259">
    <property type="term" value="P:methylation"/>
    <property type="evidence" value="ECO:0007669"/>
    <property type="project" value="UniProtKB-KW"/>
</dbReference>
<name>A0A6M3L3X1_9ZZZZ</name>
<dbReference type="EMBL" id="MT142025">
    <property type="protein sequence ID" value="QJA73406.1"/>
    <property type="molecule type" value="Genomic_DNA"/>
</dbReference>
<keyword evidence="2" id="KW-0489">Methyltransferase</keyword>
<reference evidence="2" key="1">
    <citation type="submission" date="2020-03" db="EMBL/GenBank/DDBJ databases">
        <title>The deep terrestrial virosphere.</title>
        <authorList>
            <person name="Holmfeldt K."/>
            <person name="Nilsson E."/>
            <person name="Simone D."/>
            <person name="Lopez-Fernandez M."/>
            <person name="Wu X."/>
            <person name="de Brujin I."/>
            <person name="Lundin D."/>
            <person name="Andersson A."/>
            <person name="Bertilsson S."/>
            <person name="Dopson M."/>
        </authorList>
    </citation>
    <scope>NUCLEOTIDE SEQUENCE</scope>
    <source>
        <strain evidence="1">MM415A02384</strain>
        <strain evidence="2">MM415B02590</strain>
    </source>
</reference>
<dbReference type="GO" id="GO:0008168">
    <property type="term" value="F:methyltransferase activity"/>
    <property type="evidence" value="ECO:0007669"/>
    <property type="project" value="UniProtKB-KW"/>
</dbReference>
<protein>
    <submittedName>
        <fullName evidence="2">Putative methyltransferase</fullName>
    </submittedName>
</protein>
<sequence length="145" mass="17055">MKLILGAGMTEREAGAWHVDIANLPGIDLVYDLNIMPWPFHDNEYDDIQAHDIIEHIEHVVKFLEECHRIGKAGCVVDIRTSAWDTEQSYTDPTHRHWFTLQSFDFFVPNTFFSNKYPWYSTKRFEKLLAQRSGAELVFRLRIVK</sequence>
<dbReference type="SUPFAM" id="SSF53335">
    <property type="entry name" value="S-adenosyl-L-methionine-dependent methyltransferases"/>
    <property type="match status" value="1"/>
</dbReference>
<gene>
    <name evidence="1" type="ORF">MM415A02384_0002</name>
    <name evidence="2" type="ORF">MM415B02590_0001</name>
</gene>
<proteinExistence type="predicted"/>
<dbReference type="Gene3D" id="3.40.50.150">
    <property type="entry name" value="Vaccinia Virus protein VP39"/>
    <property type="match status" value="1"/>
</dbReference>
<accession>A0A6M3L3X1</accession>
<dbReference type="AlphaFoldDB" id="A0A6M3L3X1"/>